<gene>
    <name evidence="13 14" type="primary">queA</name>
    <name evidence="14" type="ORF">G3N55_06620</name>
</gene>
<dbReference type="NCBIfam" id="TIGR00113">
    <property type="entry name" value="queA"/>
    <property type="match status" value="1"/>
</dbReference>
<keyword evidence="6 13" id="KW-0949">S-adenosyl-L-methionine</keyword>
<dbReference type="UniPathway" id="UPA00392"/>
<comment type="similarity">
    <text evidence="9 13">Belongs to the QueA family.</text>
</comment>
<dbReference type="Pfam" id="PF02547">
    <property type="entry name" value="Queuosine_synth"/>
    <property type="match status" value="1"/>
</dbReference>
<comment type="subcellular location">
    <subcellularLocation>
        <location evidence="1 13">Cytoplasm</location>
    </subcellularLocation>
</comment>
<dbReference type="PANTHER" id="PTHR30307:SF0">
    <property type="entry name" value="S-ADENOSYLMETHIONINE:TRNA RIBOSYLTRANSFERASE-ISOMERASE"/>
    <property type="match status" value="1"/>
</dbReference>
<sequence length="350" mass="38249">MTRGFSLSEYDYPLPESAIARYPAPRRTGSRLLVMDRRTGRLADRRFAEVGAYLRPGDCLVLNDTAVFPARLRGRKPTGGRVELLLLGFPREAGDGTAEARALCRASKGLRAGQRVEVAPDLEVEVLAVEGGGEARVRLHYRGGLARVLDRRGEVPLPPYIRRAPEAPDRRRYQTVYAARTGSVAAPTAGLHFSRGLLEEIRAAGVRVARVTLHVGYGTFAPIRVDDVRAHRIHEEWVSVPAEAVAAVAETRRAGGRVVAVGTTTVRALEWAAEGEGGLEPREGACGLYILPGHRFRVVDALVTNFHLPRSSLLVLVAAFAGLDPVLRAYAHARDRGYRFYSYGDAMLIL</sequence>
<evidence type="ECO:0000256" key="11">
    <source>
        <dbReference type="ARBA" id="ARBA00069325"/>
    </source>
</evidence>
<comment type="catalytic activity">
    <reaction evidence="8 13">
        <text>7-aminomethyl-7-carbaguanosine(34) in tRNA + S-adenosyl-L-methionine = epoxyqueuosine(34) in tRNA + adenine + L-methionine + 2 H(+)</text>
        <dbReference type="Rhea" id="RHEA:32155"/>
        <dbReference type="Rhea" id="RHEA-COMP:10342"/>
        <dbReference type="Rhea" id="RHEA-COMP:18582"/>
        <dbReference type="ChEBI" id="CHEBI:15378"/>
        <dbReference type="ChEBI" id="CHEBI:16708"/>
        <dbReference type="ChEBI" id="CHEBI:57844"/>
        <dbReference type="ChEBI" id="CHEBI:59789"/>
        <dbReference type="ChEBI" id="CHEBI:82833"/>
        <dbReference type="ChEBI" id="CHEBI:194443"/>
        <dbReference type="EC" id="2.4.99.17"/>
    </reaction>
</comment>
<dbReference type="InterPro" id="IPR042119">
    <property type="entry name" value="QueA_dom2"/>
</dbReference>
<comment type="pathway">
    <text evidence="2 13">tRNA modification; tRNA-queuosine biosynthesis.</text>
</comment>
<dbReference type="NCBIfam" id="NF001140">
    <property type="entry name" value="PRK00147.1"/>
    <property type="match status" value="1"/>
</dbReference>
<reference evidence="14 15" key="1">
    <citation type="submission" date="2020-02" db="EMBL/GenBank/DDBJ databases">
        <title>Comparative genomics of sulfur disproportionating microorganisms.</title>
        <authorList>
            <person name="Ward L.M."/>
            <person name="Bertran E."/>
            <person name="Johnston D.T."/>
        </authorList>
    </citation>
    <scope>NUCLEOTIDE SEQUENCE [LARGE SCALE GENOMIC DNA]</scope>
    <source>
        <strain evidence="14 15">DSM 100025</strain>
    </source>
</reference>
<dbReference type="HAMAP" id="MF_00113">
    <property type="entry name" value="QueA"/>
    <property type="match status" value="1"/>
</dbReference>
<dbReference type="InterPro" id="IPR036100">
    <property type="entry name" value="QueA_sf"/>
</dbReference>
<dbReference type="GO" id="GO:0008616">
    <property type="term" value="P:tRNA queuosine(34) biosynthetic process"/>
    <property type="evidence" value="ECO:0007669"/>
    <property type="project" value="UniProtKB-UniRule"/>
</dbReference>
<keyword evidence="15" id="KW-1185">Reference proteome</keyword>
<evidence type="ECO:0000256" key="7">
    <source>
        <dbReference type="ARBA" id="ARBA00022785"/>
    </source>
</evidence>
<evidence type="ECO:0000256" key="1">
    <source>
        <dbReference type="ARBA" id="ARBA00004496"/>
    </source>
</evidence>
<dbReference type="InterPro" id="IPR042118">
    <property type="entry name" value="QueA_dom1"/>
</dbReference>
<keyword evidence="14" id="KW-0328">Glycosyltransferase</keyword>
<evidence type="ECO:0000313" key="14">
    <source>
        <dbReference type="EMBL" id="NDY42513.1"/>
    </source>
</evidence>
<evidence type="ECO:0000256" key="3">
    <source>
        <dbReference type="ARBA" id="ARBA00011245"/>
    </source>
</evidence>
<dbReference type="Gene3D" id="3.40.1780.10">
    <property type="entry name" value="QueA-like"/>
    <property type="match status" value="2"/>
</dbReference>
<evidence type="ECO:0000313" key="15">
    <source>
        <dbReference type="Proteomes" id="UP000469346"/>
    </source>
</evidence>
<keyword evidence="7 13" id="KW-0671">Queuosine biosynthesis</keyword>
<proteinExistence type="inferred from homology"/>
<protein>
    <recommendedName>
        <fullName evidence="11 13">S-adenosylmethionine:tRNA ribosyltransferase-isomerase</fullName>
        <ecNumber evidence="10 13">2.4.99.17</ecNumber>
    </recommendedName>
    <alternativeName>
        <fullName evidence="12 13">Queuosine biosynthesis protein QueA</fullName>
    </alternativeName>
</protein>
<comment type="subunit">
    <text evidence="3 13">Monomer.</text>
</comment>
<dbReference type="EMBL" id="JAAGRR010000062">
    <property type="protein sequence ID" value="NDY42513.1"/>
    <property type="molecule type" value="Genomic_DNA"/>
</dbReference>
<evidence type="ECO:0000256" key="13">
    <source>
        <dbReference type="HAMAP-Rule" id="MF_00113"/>
    </source>
</evidence>
<evidence type="ECO:0000256" key="4">
    <source>
        <dbReference type="ARBA" id="ARBA00022490"/>
    </source>
</evidence>
<dbReference type="GO" id="GO:0005737">
    <property type="term" value="C:cytoplasm"/>
    <property type="evidence" value="ECO:0007669"/>
    <property type="project" value="UniProtKB-SubCell"/>
</dbReference>
<keyword evidence="14" id="KW-0413">Isomerase</keyword>
<evidence type="ECO:0000256" key="5">
    <source>
        <dbReference type="ARBA" id="ARBA00022679"/>
    </source>
</evidence>
<name>A0A6N9TQY0_DISTH</name>
<evidence type="ECO:0000256" key="2">
    <source>
        <dbReference type="ARBA" id="ARBA00004691"/>
    </source>
</evidence>
<dbReference type="Gene3D" id="2.40.10.240">
    <property type="entry name" value="QueA-like"/>
    <property type="match status" value="1"/>
</dbReference>
<evidence type="ECO:0000256" key="6">
    <source>
        <dbReference type="ARBA" id="ARBA00022691"/>
    </source>
</evidence>
<evidence type="ECO:0000256" key="12">
    <source>
        <dbReference type="ARBA" id="ARBA00076160"/>
    </source>
</evidence>
<accession>A0A6N9TQY0</accession>
<dbReference type="AlphaFoldDB" id="A0A6N9TQY0"/>
<dbReference type="PANTHER" id="PTHR30307">
    <property type="entry name" value="S-ADENOSYLMETHIONINE:TRNA RIBOSYLTRANSFERASE-ISOMERASE"/>
    <property type="match status" value="1"/>
</dbReference>
<keyword evidence="5 13" id="KW-0808">Transferase</keyword>
<organism evidence="14 15">
    <name type="scientific">Dissulfurirhabdus thermomarina</name>
    <dbReference type="NCBI Taxonomy" id="1765737"/>
    <lineage>
        <taxon>Bacteria</taxon>
        <taxon>Deltaproteobacteria</taxon>
        <taxon>Dissulfurirhabdaceae</taxon>
        <taxon>Dissulfurirhabdus</taxon>
    </lineage>
</organism>
<dbReference type="FunFam" id="3.40.1780.10:FF:000001">
    <property type="entry name" value="S-adenosylmethionine:tRNA ribosyltransferase-isomerase"/>
    <property type="match status" value="1"/>
</dbReference>
<dbReference type="SUPFAM" id="SSF111337">
    <property type="entry name" value="QueA-like"/>
    <property type="match status" value="1"/>
</dbReference>
<evidence type="ECO:0000256" key="8">
    <source>
        <dbReference type="ARBA" id="ARBA00052751"/>
    </source>
</evidence>
<dbReference type="EC" id="2.4.99.17" evidence="10 13"/>
<evidence type="ECO:0000256" key="9">
    <source>
        <dbReference type="ARBA" id="ARBA00061210"/>
    </source>
</evidence>
<dbReference type="RefSeq" id="WP_163298651.1">
    <property type="nucleotide sequence ID" value="NZ_JAAGRR010000062.1"/>
</dbReference>
<keyword evidence="4 13" id="KW-0963">Cytoplasm</keyword>
<dbReference type="InterPro" id="IPR003699">
    <property type="entry name" value="QueA"/>
</dbReference>
<comment type="caution">
    <text evidence="14">The sequence shown here is derived from an EMBL/GenBank/DDBJ whole genome shotgun (WGS) entry which is preliminary data.</text>
</comment>
<comment type="function">
    <text evidence="13">Transfers and isomerizes the ribose moiety from AdoMet to the 7-aminomethyl group of 7-deazaguanine (preQ1-tRNA) to give epoxyqueuosine (oQ-tRNA).</text>
</comment>
<dbReference type="Proteomes" id="UP000469346">
    <property type="component" value="Unassembled WGS sequence"/>
</dbReference>
<evidence type="ECO:0000256" key="10">
    <source>
        <dbReference type="ARBA" id="ARBA00066503"/>
    </source>
</evidence>
<dbReference type="GO" id="GO:0051075">
    <property type="term" value="F:S-adenosylmethionine:tRNA ribosyltransferase-isomerase activity"/>
    <property type="evidence" value="ECO:0007669"/>
    <property type="project" value="UniProtKB-EC"/>
</dbReference>